<reference evidence="3 4" key="1">
    <citation type="journal article" date="2014" name="Int. J. Syst. Evol. Microbiol.">
        <title>Lysinibacillus halotolerans sp. nov., isolated from saline-alkaline soil.</title>
        <authorList>
            <person name="Kong D."/>
            <person name="Wang Y."/>
            <person name="Zhao B."/>
            <person name="Li Y."/>
            <person name="Song J."/>
            <person name="Zhai Y."/>
            <person name="Zhang C."/>
            <person name="Wang H."/>
            <person name="Chen X."/>
            <person name="Zhao B."/>
            <person name="Ruan Z."/>
        </authorList>
    </citation>
    <scope>NUCLEOTIDE SEQUENCE [LARGE SCALE GENOMIC DNA]</scope>
    <source>
        <strain evidence="3 4">MCCC 1A12703</strain>
    </source>
</reference>
<evidence type="ECO:0000256" key="2">
    <source>
        <dbReference type="ARBA" id="ARBA00022679"/>
    </source>
</evidence>
<evidence type="ECO:0000313" key="4">
    <source>
        <dbReference type="Proteomes" id="UP000279909"/>
    </source>
</evidence>
<keyword evidence="1" id="KW-0328">Glycosyltransferase</keyword>
<dbReference type="PANTHER" id="PTHR34136:SF1">
    <property type="entry name" value="UDP-N-ACETYL-D-MANNOSAMINURONIC ACID TRANSFERASE"/>
    <property type="match status" value="1"/>
</dbReference>
<dbReference type="Proteomes" id="UP000279909">
    <property type="component" value="Unassembled WGS sequence"/>
</dbReference>
<dbReference type="Pfam" id="PF03808">
    <property type="entry name" value="Glyco_tran_WecG"/>
    <property type="match status" value="1"/>
</dbReference>
<dbReference type="CDD" id="cd06533">
    <property type="entry name" value="Glyco_transf_WecG_TagA"/>
    <property type="match status" value="1"/>
</dbReference>
<dbReference type="AlphaFoldDB" id="A0A3M8HH99"/>
<dbReference type="GO" id="GO:0016758">
    <property type="term" value="F:hexosyltransferase activity"/>
    <property type="evidence" value="ECO:0007669"/>
    <property type="project" value="TreeGrafter"/>
</dbReference>
<dbReference type="EMBL" id="RHLQ01000001">
    <property type="protein sequence ID" value="RND01800.1"/>
    <property type="molecule type" value="Genomic_DNA"/>
</dbReference>
<evidence type="ECO:0000313" key="3">
    <source>
        <dbReference type="EMBL" id="RND01800.1"/>
    </source>
</evidence>
<organism evidence="3 4">
    <name type="scientific">Lysinibacillus halotolerans</name>
    <dbReference type="NCBI Taxonomy" id="1368476"/>
    <lineage>
        <taxon>Bacteria</taxon>
        <taxon>Bacillati</taxon>
        <taxon>Bacillota</taxon>
        <taxon>Bacilli</taxon>
        <taxon>Bacillales</taxon>
        <taxon>Bacillaceae</taxon>
        <taxon>Lysinibacillus</taxon>
    </lineage>
</organism>
<keyword evidence="2 3" id="KW-0808">Transferase</keyword>
<name>A0A3M8HH99_9BACI</name>
<keyword evidence="4" id="KW-1185">Reference proteome</keyword>
<dbReference type="NCBIfam" id="TIGR00696">
    <property type="entry name" value="wecG_tagA_cpsF"/>
    <property type="match status" value="1"/>
</dbReference>
<comment type="caution">
    <text evidence="3">The sequence shown here is derived from an EMBL/GenBank/DDBJ whole genome shotgun (WGS) entry which is preliminary data.</text>
</comment>
<evidence type="ECO:0000256" key="1">
    <source>
        <dbReference type="ARBA" id="ARBA00022676"/>
    </source>
</evidence>
<dbReference type="InterPro" id="IPR004629">
    <property type="entry name" value="WecG_TagA_CpsF"/>
</dbReference>
<dbReference type="OrthoDB" id="9771846at2"/>
<sequence length="250" mass="29331">MSRIKTFIDNEVFLGSQRELLQIIINHTRDKKKKAYYAINADCMLHYWNDEAYRNIINQRENLIYVDGMGVIYAQRFLNIPTAAQRIATTDLFPALMAELNERKSPFKIFLLGGKDDTAEKVRKNFSKKYPNVEIVGAYNGYFDKKEESKKVISHINDLEVDILFVGFGNPLQEKWVDEHFHLIEASTVLTCGGLFDYYSNHVKRAPIAMQKIGFEWLYRLLQEPKRLYKRYLFGNIKYILKVLTLKLVK</sequence>
<accession>A0A3M8HH99</accession>
<protein>
    <submittedName>
        <fullName evidence="3">Glycosyltransferase</fullName>
    </submittedName>
</protein>
<gene>
    <name evidence="3" type="ORF">EC501_01145</name>
</gene>
<dbReference type="RefSeq" id="WP_122970447.1">
    <property type="nucleotide sequence ID" value="NZ_RHLQ01000001.1"/>
</dbReference>
<proteinExistence type="predicted"/>
<dbReference type="PANTHER" id="PTHR34136">
    <property type="match status" value="1"/>
</dbReference>